<dbReference type="HOGENOM" id="CLU_814124_0_0_1"/>
<dbReference type="InParanoid" id="G4TI43"/>
<reference evidence="1 2" key="1">
    <citation type="journal article" date="2011" name="PLoS Pathog.">
        <title>Endophytic Life Strategies Decoded by Genome and Transcriptome Analyses of the Mutualistic Root Symbiont Piriformospora indica.</title>
        <authorList>
            <person name="Zuccaro A."/>
            <person name="Lahrmann U."/>
            <person name="Guldener U."/>
            <person name="Langen G."/>
            <person name="Pfiffi S."/>
            <person name="Biedenkopf D."/>
            <person name="Wong P."/>
            <person name="Samans B."/>
            <person name="Grimm C."/>
            <person name="Basiewicz M."/>
            <person name="Murat C."/>
            <person name="Martin F."/>
            <person name="Kogel K.H."/>
        </authorList>
    </citation>
    <scope>NUCLEOTIDE SEQUENCE [LARGE SCALE GENOMIC DNA]</scope>
    <source>
        <strain evidence="1 2">DSM 11827</strain>
    </source>
</reference>
<dbReference type="InterPro" id="IPR032675">
    <property type="entry name" value="LRR_dom_sf"/>
</dbReference>
<accession>G4TI43</accession>
<keyword evidence="2" id="KW-1185">Reference proteome</keyword>
<proteinExistence type="predicted"/>
<dbReference type="OrthoDB" id="3133190at2759"/>
<dbReference type="Proteomes" id="UP000007148">
    <property type="component" value="Unassembled WGS sequence"/>
</dbReference>
<sequence length="341" mass="39017">MVWLAFFEPGVSAHRLVPNRVVCQCPITTLPKRFHLLSVMPKKKACEQIPNEIWRMILEWVIDSLLLFSTDPFEYDWHPETRRGDWTCVMHIVDPDTKEIWWGIKDRPAMSQFRATRAKLRLVCKAWKTFADSPSVEHRCMRLCMASTATDVLKPSTILKARRLEVLNSPAEGAVGLIASTIEQAKTFSTEIILDTGGMFTSEILSNRQHLFPHLRVLFLDLSEDDIPIAHIQSFDSLLCKLECLTCLIMHVAPFFPLPDQGLLRLPHLRTLSITCIGGLGELYMDAWVLPSLEHLELGVLPEPTESQRFLHRHGHNLRYLSLQFVEPPIFPLIFCGWGVT</sequence>
<gene>
    <name evidence="1" type="ORF">PIIN_04919</name>
</gene>
<organism evidence="1 2">
    <name type="scientific">Serendipita indica (strain DSM 11827)</name>
    <name type="common">Root endophyte fungus</name>
    <name type="synonym">Piriformospora indica</name>
    <dbReference type="NCBI Taxonomy" id="1109443"/>
    <lineage>
        <taxon>Eukaryota</taxon>
        <taxon>Fungi</taxon>
        <taxon>Dikarya</taxon>
        <taxon>Basidiomycota</taxon>
        <taxon>Agaricomycotina</taxon>
        <taxon>Agaricomycetes</taxon>
        <taxon>Sebacinales</taxon>
        <taxon>Serendipitaceae</taxon>
        <taxon>Serendipita</taxon>
    </lineage>
</organism>
<dbReference type="EMBL" id="CAFZ01000102">
    <property type="protein sequence ID" value="CCA70986.1"/>
    <property type="molecule type" value="Genomic_DNA"/>
</dbReference>
<comment type="caution">
    <text evidence="1">The sequence shown here is derived from an EMBL/GenBank/DDBJ whole genome shotgun (WGS) entry which is preliminary data.</text>
</comment>
<name>G4TI43_SERID</name>
<evidence type="ECO:0000313" key="1">
    <source>
        <dbReference type="EMBL" id="CCA70986.1"/>
    </source>
</evidence>
<evidence type="ECO:0000313" key="2">
    <source>
        <dbReference type="Proteomes" id="UP000007148"/>
    </source>
</evidence>
<protein>
    <submittedName>
        <fullName evidence="1">Uncharacterized protein</fullName>
    </submittedName>
</protein>
<dbReference type="SUPFAM" id="SSF52047">
    <property type="entry name" value="RNI-like"/>
    <property type="match status" value="1"/>
</dbReference>
<dbReference type="AlphaFoldDB" id="G4TI43"/>
<dbReference type="Gene3D" id="3.80.10.10">
    <property type="entry name" value="Ribonuclease Inhibitor"/>
    <property type="match status" value="1"/>
</dbReference>